<accession>A0AA40G3Q8</accession>
<organism evidence="1 2">
    <name type="scientific">Melipona bicolor</name>
    <dbReference type="NCBI Taxonomy" id="60889"/>
    <lineage>
        <taxon>Eukaryota</taxon>
        <taxon>Metazoa</taxon>
        <taxon>Ecdysozoa</taxon>
        <taxon>Arthropoda</taxon>
        <taxon>Hexapoda</taxon>
        <taxon>Insecta</taxon>
        <taxon>Pterygota</taxon>
        <taxon>Neoptera</taxon>
        <taxon>Endopterygota</taxon>
        <taxon>Hymenoptera</taxon>
        <taxon>Apocrita</taxon>
        <taxon>Aculeata</taxon>
        <taxon>Apoidea</taxon>
        <taxon>Anthophila</taxon>
        <taxon>Apidae</taxon>
        <taxon>Melipona</taxon>
    </lineage>
</organism>
<keyword evidence="2" id="KW-1185">Reference proteome</keyword>
<proteinExistence type="predicted"/>
<reference evidence="1" key="1">
    <citation type="submission" date="2021-10" db="EMBL/GenBank/DDBJ databases">
        <title>Melipona bicolor Genome sequencing and assembly.</title>
        <authorList>
            <person name="Araujo N.S."/>
            <person name="Arias M.C."/>
        </authorList>
    </citation>
    <scope>NUCLEOTIDE SEQUENCE</scope>
    <source>
        <strain evidence="1">USP_2M_L1-L4_2017</strain>
        <tissue evidence="1">Whole body</tissue>
    </source>
</reference>
<evidence type="ECO:0000313" key="2">
    <source>
        <dbReference type="Proteomes" id="UP001177670"/>
    </source>
</evidence>
<dbReference type="AlphaFoldDB" id="A0AA40G3Q8"/>
<evidence type="ECO:0000313" key="1">
    <source>
        <dbReference type="EMBL" id="KAK1129980.1"/>
    </source>
</evidence>
<gene>
    <name evidence="1" type="ORF">K0M31_019669</name>
</gene>
<sequence length="112" mass="13002">MTETPKVEFALGNKVSRRHFFKSSFARSFVTNCRDSRSLEYGFLNNRNYEDVKASGDDYHSLVNLETANITVDHVFDKDNPKTDESVQSSEDIKEVEKLRKVSLFYCYISIM</sequence>
<comment type="caution">
    <text evidence="1">The sequence shown here is derived from an EMBL/GenBank/DDBJ whole genome shotgun (WGS) entry which is preliminary data.</text>
</comment>
<name>A0AA40G3Q8_9HYME</name>
<dbReference type="Proteomes" id="UP001177670">
    <property type="component" value="Unassembled WGS sequence"/>
</dbReference>
<protein>
    <submittedName>
        <fullName evidence="1">Uncharacterized protein</fullName>
    </submittedName>
</protein>
<dbReference type="EMBL" id="JAHYIQ010000008">
    <property type="protein sequence ID" value="KAK1129980.1"/>
    <property type="molecule type" value="Genomic_DNA"/>
</dbReference>